<evidence type="ECO:0000313" key="3">
    <source>
        <dbReference type="Proteomes" id="UP000677305"/>
    </source>
</evidence>
<keyword evidence="1" id="KW-0175">Coiled coil</keyword>
<dbReference type="AlphaFoldDB" id="A0A8J8SB42"/>
<gene>
    <name evidence="2" type="ORF">HYG85_04630</name>
</gene>
<sequence length="143" mass="16926">MNIIDEYRRITERIAVQESQLITAKRDLQKNMKIYIPLEVKGIDYSQDKIQTSLYQQDIFTTANNIKILTGFIKELEEELEELYGQRKGLEKTINSLADIKKQYIMYKIKNPRMPNWKIANKIHISLSSLEKYIKKIKEETAI</sequence>
<proteinExistence type="predicted"/>
<dbReference type="Proteomes" id="UP000677305">
    <property type="component" value="Chromosome"/>
</dbReference>
<reference evidence="2 3" key="1">
    <citation type="submission" date="2020-07" db="EMBL/GenBank/DDBJ databases">
        <title>Vallitalea guaymasensis genome.</title>
        <authorList>
            <person name="Postec A."/>
        </authorList>
    </citation>
    <scope>NUCLEOTIDE SEQUENCE [LARGE SCALE GENOMIC DNA]</scope>
    <source>
        <strain evidence="2 3">Ra1766G1</strain>
    </source>
</reference>
<keyword evidence="3" id="KW-1185">Reference proteome</keyword>
<dbReference type="KEGG" id="vgu:HYG85_04630"/>
<feature type="coiled-coil region" evidence="1">
    <location>
        <begin position="66"/>
        <end position="93"/>
    </location>
</feature>
<evidence type="ECO:0000256" key="1">
    <source>
        <dbReference type="SAM" id="Coils"/>
    </source>
</evidence>
<name>A0A8J8SB42_9FIRM</name>
<protein>
    <submittedName>
        <fullName evidence="2">Uncharacterized protein</fullName>
    </submittedName>
</protein>
<evidence type="ECO:0000313" key="2">
    <source>
        <dbReference type="EMBL" id="QUH28239.1"/>
    </source>
</evidence>
<dbReference type="EMBL" id="CP058561">
    <property type="protein sequence ID" value="QUH28239.1"/>
    <property type="molecule type" value="Genomic_DNA"/>
</dbReference>
<accession>A0A8J8SB42</accession>
<dbReference type="RefSeq" id="WP_212692492.1">
    <property type="nucleotide sequence ID" value="NZ_CP058561.1"/>
</dbReference>
<organism evidence="2 3">
    <name type="scientific">Vallitalea guaymasensis</name>
    <dbReference type="NCBI Taxonomy" id="1185412"/>
    <lineage>
        <taxon>Bacteria</taxon>
        <taxon>Bacillati</taxon>
        <taxon>Bacillota</taxon>
        <taxon>Clostridia</taxon>
        <taxon>Lachnospirales</taxon>
        <taxon>Vallitaleaceae</taxon>
        <taxon>Vallitalea</taxon>
    </lineage>
</organism>